<dbReference type="Proteomes" id="UP000235388">
    <property type="component" value="Unassembled WGS sequence"/>
</dbReference>
<reference evidence="1 2" key="1">
    <citation type="submission" date="2017-11" db="EMBL/GenBank/DDBJ databases">
        <title>De novo assembly and phasing of dikaryotic genomes from two isolates of Puccinia coronata f. sp. avenae, the causal agent of oat crown rust.</title>
        <authorList>
            <person name="Miller M.E."/>
            <person name="Zhang Y."/>
            <person name="Omidvar V."/>
            <person name="Sperschneider J."/>
            <person name="Schwessinger B."/>
            <person name="Raley C."/>
            <person name="Palmer J.M."/>
            <person name="Garnica D."/>
            <person name="Upadhyaya N."/>
            <person name="Rathjen J."/>
            <person name="Taylor J.M."/>
            <person name="Park R.F."/>
            <person name="Dodds P.N."/>
            <person name="Hirsch C.D."/>
            <person name="Kianian S.F."/>
            <person name="Figueroa M."/>
        </authorList>
    </citation>
    <scope>NUCLEOTIDE SEQUENCE [LARGE SCALE GENOMIC DNA]</scope>
    <source>
        <strain evidence="1">12NC29</strain>
    </source>
</reference>
<name>A0A2N5SJ94_9BASI</name>
<evidence type="ECO:0000313" key="1">
    <source>
        <dbReference type="EMBL" id="PLW13313.1"/>
    </source>
</evidence>
<protein>
    <submittedName>
        <fullName evidence="1">Uncharacterized protein</fullName>
    </submittedName>
</protein>
<dbReference type="AlphaFoldDB" id="A0A2N5SJ94"/>
<proteinExistence type="predicted"/>
<gene>
    <name evidence="1" type="ORF">PCANC_16695</name>
</gene>
<organism evidence="1 2">
    <name type="scientific">Puccinia coronata f. sp. avenae</name>
    <dbReference type="NCBI Taxonomy" id="200324"/>
    <lineage>
        <taxon>Eukaryota</taxon>
        <taxon>Fungi</taxon>
        <taxon>Dikarya</taxon>
        <taxon>Basidiomycota</taxon>
        <taxon>Pucciniomycotina</taxon>
        <taxon>Pucciniomycetes</taxon>
        <taxon>Pucciniales</taxon>
        <taxon>Pucciniaceae</taxon>
        <taxon>Puccinia</taxon>
    </lineage>
</organism>
<accession>A0A2N5SJ94</accession>
<dbReference type="EMBL" id="PGCJ01000953">
    <property type="protein sequence ID" value="PLW13313.1"/>
    <property type="molecule type" value="Genomic_DNA"/>
</dbReference>
<sequence>MDIALRGLYAEARSGGFNPRFRGHSCNSARVHVAFISSILTTARTAKKTHPVGLSGTASDTIVQCYVGQACPTGLSDMGLDNSVPGSMGLSDMGSDDCAQSRVKQAGSMSLSNMGSNNLCLMSFYSSDRLFDCFESVAEQASDLLGKLFSQQGIDLLVKELGEQANNLLAKS</sequence>
<evidence type="ECO:0000313" key="2">
    <source>
        <dbReference type="Proteomes" id="UP000235388"/>
    </source>
</evidence>
<comment type="caution">
    <text evidence="1">The sequence shown here is derived from an EMBL/GenBank/DDBJ whole genome shotgun (WGS) entry which is preliminary data.</text>
</comment>
<keyword evidence="2" id="KW-1185">Reference proteome</keyword>